<name>A0A7C5RII4_9BACT</name>
<protein>
    <recommendedName>
        <fullName evidence="2">Tetratricopeptide repeat protein</fullName>
    </recommendedName>
</protein>
<proteinExistence type="predicted"/>
<sequence length="517" mass="59657">MRRLVECRENHSSNILRTTLIIFVAFVLSVYGAVIDEQKAREYFSGALKEFYDGNIEAAYESAIKALSGRVYVQELPHFWYLRGRLAIINGEVDKALQEFRNFTTLVKNDDIDNLVQKVESFRKLNLSRSQSFEFGYVTTLRGKQAGVDYFHSIVSVAVYGDELYALDSRNKRLVKFKENKITQIRNLSREYKQVSVDRMGSVLLLSKEALYDAQEKELLKDLRTPVIAGISRDGEVYLVDLDTVVIYSLTKRNARRQSLGRRVICLDAELTVDKLFILDGINQEILVYNVQDMKIIERLKPPIKTWSFEVTPYGDLIYLGDNKIIVGEKDFTLKDVNLIEYSYPILFAIKWAGSTVDVYQLIDDKPVFVSIDKMEFDELYAYAYVRVEDIFGDTLHFIQNLLSIAEQDVYTPSFVSFKNLEPKFVNLKACEKELVVYRLRGVKVSGNCPLLAKFTGNGVTENVKTQSYWIFRWQYIRPVPDGIIKVTARFSTKSKVFFDTMFYTNLLLKSSMQKGQ</sequence>
<evidence type="ECO:0000313" key="1">
    <source>
        <dbReference type="EMBL" id="HGU41097.1"/>
    </source>
</evidence>
<gene>
    <name evidence="1" type="ORF">ENT77_07865</name>
</gene>
<dbReference type="SUPFAM" id="SSF50969">
    <property type="entry name" value="YVTN repeat-like/Quinoprotein amine dehydrogenase"/>
    <property type="match status" value="1"/>
</dbReference>
<accession>A0A7C5RII4</accession>
<dbReference type="EMBL" id="DSZY01000035">
    <property type="protein sequence ID" value="HGU41097.1"/>
    <property type="molecule type" value="Genomic_DNA"/>
</dbReference>
<organism evidence="1">
    <name type="scientific">Fervidobacterium thailandense</name>
    <dbReference type="NCBI Taxonomy" id="1008305"/>
    <lineage>
        <taxon>Bacteria</taxon>
        <taxon>Thermotogati</taxon>
        <taxon>Thermotogota</taxon>
        <taxon>Thermotogae</taxon>
        <taxon>Thermotogales</taxon>
        <taxon>Fervidobacteriaceae</taxon>
        <taxon>Fervidobacterium</taxon>
    </lineage>
</organism>
<reference evidence="1" key="1">
    <citation type="journal article" date="2020" name="mSystems">
        <title>Genome- and Community-Level Interaction Insights into Carbon Utilization and Element Cycling Functions of Hydrothermarchaeota in Hydrothermal Sediment.</title>
        <authorList>
            <person name="Zhou Z."/>
            <person name="Liu Y."/>
            <person name="Xu W."/>
            <person name="Pan J."/>
            <person name="Luo Z.H."/>
            <person name="Li M."/>
        </authorList>
    </citation>
    <scope>NUCLEOTIDE SEQUENCE [LARGE SCALE GENOMIC DNA]</scope>
    <source>
        <strain evidence="1">SpSt-609</strain>
    </source>
</reference>
<comment type="caution">
    <text evidence="1">The sequence shown here is derived from an EMBL/GenBank/DDBJ whole genome shotgun (WGS) entry which is preliminary data.</text>
</comment>
<evidence type="ECO:0008006" key="2">
    <source>
        <dbReference type="Google" id="ProtNLM"/>
    </source>
</evidence>
<dbReference type="AlphaFoldDB" id="A0A7C5RII4"/>
<dbReference type="InterPro" id="IPR011044">
    <property type="entry name" value="Quino_amine_DH_bsu"/>
</dbReference>